<dbReference type="EMBL" id="JAIVFL010000001">
    <property type="protein sequence ID" value="MCI4677017.1"/>
    <property type="molecule type" value="Genomic_DNA"/>
</dbReference>
<proteinExistence type="predicted"/>
<dbReference type="InterPro" id="IPR052904">
    <property type="entry name" value="Acyl-CoA_dehydrogenase-like"/>
</dbReference>
<dbReference type="PROSITE" id="PS51257">
    <property type="entry name" value="PROKAR_LIPOPROTEIN"/>
    <property type="match status" value="1"/>
</dbReference>
<dbReference type="RefSeq" id="WP_243073503.1">
    <property type="nucleotide sequence ID" value="NZ_JAIVFL010000001.1"/>
</dbReference>
<name>A0ABS9Z1F9_9MYCO</name>
<evidence type="ECO:0000256" key="1">
    <source>
        <dbReference type="SAM" id="MobiDB-lite"/>
    </source>
</evidence>
<feature type="region of interest" description="Disordered" evidence="1">
    <location>
        <begin position="43"/>
        <end position="63"/>
    </location>
</feature>
<dbReference type="PANTHER" id="PTHR42707">
    <property type="entry name" value="ACYL-COA DEHYDROGENASE"/>
    <property type="match status" value="1"/>
</dbReference>
<gene>
    <name evidence="2" type="ORF">K9U37_19815</name>
</gene>
<dbReference type="Proteomes" id="UP001139068">
    <property type="component" value="Unassembled WGS sequence"/>
</dbReference>
<dbReference type="InterPro" id="IPR009100">
    <property type="entry name" value="AcylCoA_DH/oxidase_NM_dom_sf"/>
</dbReference>
<evidence type="ECO:0008006" key="4">
    <source>
        <dbReference type="Google" id="ProtNLM"/>
    </source>
</evidence>
<evidence type="ECO:0000313" key="2">
    <source>
        <dbReference type="EMBL" id="MCI4677017.1"/>
    </source>
</evidence>
<organism evidence="2 3">
    <name type="scientific">Candidatus Mycolicibacterium alkanivorans</name>
    <dbReference type="NCBI Taxonomy" id="2954114"/>
    <lineage>
        <taxon>Bacteria</taxon>
        <taxon>Bacillati</taxon>
        <taxon>Actinomycetota</taxon>
        <taxon>Actinomycetes</taxon>
        <taxon>Mycobacteriales</taxon>
        <taxon>Mycobacteriaceae</taxon>
        <taxon>Mycolicibacterium</taxon>
    </lineage>
</organism>
<reference evidence="2" key="1">
    <citation type="journal article" date="2022" name="ISME J.">
        <title>Identification of active gaseous-alkane degraders at natural gas seeps.</title>
        <authorList>
            <person name="Farhan Ul Haque M."/>
            <person name="Hernandez M."/>
            <person name="Crombie A.T."/>
            <person name="Murrell J.C."/>
        </authorList>
    </citation>
    <scope>NUCLEOTIDE SEQUENCE</scope>
    <source>
        <strain evidence="2">ANDR5</strain>
    </source>
</reference>
<dbReference type="PANTHER" id="PTHR42707:SF3">
    <property type="entry name" value="ACYL-COA DEHYDROGENASE AIDB-RELATED"/>
    <property type="match status" value="1"/>
</dbReference>
<protein>
    <recommendedName>
        <fullName evidence="4">Acyl-CoA oxidase/dehydrogenase middle domain-containing protein</fullName>
    </recommendedName>
</protein>
<dbReference type="SUPFAM" id="SSF56645">
    <property type="entry name" value="Acyl-CoA dehydrogenase NM domain-like"/>
    <property type="match status" value="1"/>
</dbReference>
<comment type="caution">
    <text evidence="2">The sequence shown here is derived from an EMBL/GenBank/DDBJ whole genome shotgun (WGS) entry which is preliminary data.</text>
</comment>
<dbReference type="Gene3D" id="2.40.110.20">
    <property type="match status" value="1"/>
</dbReference>
<sequence>MTGHKWFTSAAMSDIFLVLAQAPGGLSCFMLPRVLPDGTRTPLAAAARRSPAAPTSPRMPTRPSLTAVVGFTAAEAEMCSRH</sequence>
<keyword evidence="3" id="KW-1185">Reference proteome</keyword>
<accession>A0ABS9Z1F9</accession>
<evidence type="ECO:0000313" key="3">
    <source>
        <dbReference type="Proteomes" id="UP001139068"/>
    </source>
</evidence>